<evidence type="ECO:0000313" key="12">
    <source>
        <dbReference type="EMBL" id="SNZ09810.1"/>
    </source>
</evidence>
<feature type="binding site" evidence="10">
    <location>
        <begin position="11"/>
        <end position="18"/>
    </location>
    <ligand>
        <name>ATP</name>
        <dbReference type="ChEBI" id="CHEBI:30616"/>
    </ligand>
</feature>
<name>A0A285NJZ4_9BACI</name>
<comment type="caution">
    <text evidence="10">Lacks conserved residue(s) required for the propagation of feature annotation.</text>
</comment>
<evidence type="ECO:0000259" key="11">
    <source>
        <dbReference type="PROSITE" id="PS50052"/>
    </source>
</evidence>
<dbReference type="Pfam" id="PF01715">
    <property type="entry name" value="IPPT"/>
    <property type="match status" value="1"/>
</dbReference>
<accession>A0A285NJZ4</accession>
<keyword evidence="8 10" id="KW-0460">Magnesium</keyword>
<comment type="similarity">
    <text evidence="3 10">Belongs to the IPP transferase family.</text>
</comment>
<dbReference type="PANTHER" id="PTHR11088">
    <property type="entry name" value="TRNA DIMETHYLALLYLTRANSFERASE"/>
    <property type="match status" value="1"/>
</dbReference>
<dbReference type="STRING" id="586416.GZ22_07270"/>
<dbReference type="OrthoDB" id="9776390at2"/>
<evidence type="ECO:0000256" key="3">
    <source>
        <dbReference type="ARBA" id="ARBA00005842"/>
    </source>
</evidence>
<sequence>MKKQKVIVVVGPTGVGKTQLSVEIAKKFNGEVISGDSMQIYKGMDIGTAKVTKEEQQGIRHHLIDIREPEESYSAADFQKDVQTCIAAIHSRGKIPIIAGGTGLYIQAALYSYDFSEAKRDDSYQQQLELEAQTHGAEHLHAQLQAVDPIQAERIHPNNVRRVIRALEIYHRTGKRMSDHEETALDSRYDATIIGLEMDRELLYEQINLRVDRMLSDGLLDEVRTFFDAGLRDTQSMRAIGYKEFIPYLEGKMDWEDTVTQLKQNSRRYAKRQYTWFRNKMDVNWYTITPAEKAEKFTIILEELAGMLTER</sequence>
<comment type="function">
    <text evidence="2 10">Catalyzes the transfer of a dimethylallyl group onto the adenine at position 37 in tRNAs that read codons beginning with uridine, leading to the formation of N6-(dimethylallyl)adenosine (i(6)A).</text>
</comment>
<keyword evidence="6 10" id="KW-0547">Nucleotide-binding</keyword>
<evidence type="ECO:0000256" key="10">
    <source>
        <dbReference type="HAMAP-Rule" id="MF_00185"/>
    </source>
</evidence>
<dbReference type="RefSeq" id="WP_097040574.1">
    <property type="nucleotide sequence ID" value="NZ_OBEK01000002.1"/>
</dbReference>
<organism evidence="12 13">
    <name type="scientific">Terribacillus aidingensis</name>
    <dbReference type="NCBI Taxonomy" id="586416"/>
    <lineage>
        <taxon>Bacteria</taxon>
        <taxon>Bacillati</taxon>
        <taxon>Bacillota</taxon>
        <taxon>Bacilli</taxon>
        <taxon>Bacillales</taxon>
        <taxon>Bacillaceae</taxon>
        <taxon>Terribacillus</taxon>
    </lineage>
</organism>
<dbReference type="InterPro" id="IPR039657">
    <property type="entry name" value="Dimethylallyltransferase"/>
</dbReference>
<protein>
    <recommendedName>
        <fullName evidence="10">tRNA dimethylallyltransferase</fullName>
        <ecNumber evidence="10">2.5.1.75</ecNumber>
    </recommendedName>
    <alternativeName>
        <fullName evidence="10">Dimethylallyl diphosphate:tRNA dimethylallyltransferase</fullName>
        <shortName evidence="10">DMAPP:tRNA dimethylallyltransferase</shortName>
        <shortName evidence="10">DMATase</shortName>
    </alternativeName>
    <alternativeName>
        <fullName evidence="10">Isopentenyl-diphosphate:tRNA isopentenyltransferase</fullName>
        <shortName evidence="10">IPP transferase</shortName>
        <shortName evidence="10">IPPT</shortName>
        <shortName evidence="10">IPTase</shortName>
    </alternativeName>
</protein>
<feature type="region of interest" description="Interaction with substrate tRNA" evidence="10">
    <location>
        <begin position="36"/>
        <end position="39"/>
    </location>
</feature>
<dbReference type="GO" id="GO:0052381">
    <property type="term" value="F:tRNA dimethylallyltransferase activity"/>
    <property type="evidence" value="ECO:0007669"/>
    <property type="project" value="UniProtKB-UniRule"/>
</dbReference>
<dbReference type="PROSITE" id="PS50052">
    <property type="entry name" value="GUANYLATE_KINASE_2"/>
    <property type="match status" value="1"/>
</dbReference>
<dbReference type="GO" id="GO:0006400">
    <property type="term" value="P:tRNA modification"/>
    <property type="evidence" value="ECO:0007669"/>
    <property type="project" value="TreeGrafter"/>
</dbReference>
<evidence type="ECO:0000256" key="7">
    <source>
        <dbReference type="ARBA" id="ARBA00022840"/>
    </source>
</evidence>
<evidence type="ECO:0000313" key="13">
    <source>
        <dbReference type="Proteomes" id="UP000219356"/>
    </source>
</evidence>
<evidence type="ECO:0000256" key="9">
    <source>
        <dbReference type="ARBA" id="ARBA00049563"/>
    </source>
</evidence>
<dbReference type="InterPro" id="IPR027417">
    <property type="entry name" value="P-loop_NTPase"/>
</dbReference>
<comment type="catalytic activity">
    <reaction evidence="9 10">
        <text>adenosine(37) in tRNA + dimethylallyl diphosphate = N(6)-dimethylallyladenosine(37) in tRNA + diphosphate</text>
        <dbReference type="Rhea" id="RHEA:26482"/>
        <dbReference type="Rhea" id="RHEA-COMP:10162"/>
        <dbReference type="Rhea" id="RHEA-COMP:10375"/>
        <dbReference type="ChEBI" id="CHEBI:33019"/>
        <dbReference type="ChEBI" id="CHEBI:57623"/>
        <dbReference type="ChEBI" id="CHEBI:74411"/>
        <dbReference type="ChEBI" id="CHEBI:74415"/>
        <dbReference type="EC" id="2.5.1.75"/>
    </reaction>
</comment>
<feature type="site" description="Interaction with substrate tRNA" evidence="10">
    <location>
        <position position="102"/>
    </location>
</feature>
<keyword evidence="7 10" id="KW-0067">ATP-binding</keyword>
<evidence type="ECO:0000256" key="8">
    <source>
        <dbReference type="ARBA" id="ARBA00022842"/>
    </source>
</evidence>
<dbReference type="InterPro" id="IPR008144">
    <property type="entry name" value="Guanylate_kin-like_dom"/>
</dbReference>
<gene>
    <name evidence="10" type="primary">miaA</name>
    <name evidence="12" type="ORF">SAMN05421503_1371</name>
</gene>
<dbReference type="AlphaFoldDB" id="A0A285NJZ4"/>
<keyword evidence="4 10" id="KW-0808">Transferase</keyword>
<comment type="subunit">
    <text evidence="10">Monomer.</text>
</comment>
<evidence type="ECO:0000256" key="6">
    <source>
        <dbReference type="ARBA" id="ARBA00022741"/>
    </source>
</evidence>
<reference evidence="13" key="1">
    <citation type="submission" date="2017-09" db="EMBL/GenBank/DDBJ databases">
        <authorList>
            <person name="Varghese N."/>
            <person name="Submissions S."/>
        </authorList>
    </citation>
    <scope>NUCLEOTIDE SEQUENCE [LARGE SCALE GENOMIC DNA]</scope>
    <source>
        <strain evidence="13">CGMCC 1.8913</strain>
    </source>
</reference>
<dbReference type="HAMAP" id="MF_00185">
    <property type="entry name" value="IPP_trans"/>
    <property type="match status" value="1"/>
</dbReference>
<dbReference type="PANTHER" id="PTHR11088:SF60">
    <property type="entry name" value="TRNA DIMETHYLALLYLTRANSFERASE"/>
    <property type="match status" value="1"/>
</dbReference>
<feature type="binding site" evidence="10">
    <location>
        <begin position="13"/>
        <end position="18"/>
    </location>
    <ligand>
        <name>substrate</name>
    </ligand>
</feature>
<dbReference type="EC" id="2.5.1.75" evidence="10"/>
<dbReference type="SUPFAM" id="SSF52540">
    <property type="entry name" value="P-loop containing nucleoside triphosphate hydrolases"/>
    <property type="match status" value="2"/>
</dbReference>
<comment type="cofactor">
    <cofactor evidence="1 10">
        <name>Mg(2+)</name>
        <dbReference type="ChEBI" id="CHEBI:18420"/>
    </cofactor>
</comment>
<evidence type="ECO:0000256" key="4">
    <source>
        <dbReference type="ARBA" id="ARBA00022679"/>
    </source>
</evidence>
<dbReference type="NCBIfam" id="TIGR00174">
    <property type="entry name" value="miaA"/>
    <property type="match status" value="1"/>
</dbReference>
<dbReference type="Proteomes" id="UP000219356">
    <property type="component" value="Unassembled WGS sequence"/>
</dbReference>
<proteinExistence type="inferred from homology"/>
<dbReference type="Gene3D" id="3.40.50.300">
    <property type="entry name" value="P-loop containing nucleotide triphosphate hydrolases"/>
    <property type="match status" value="1"/>
</dbReference>
<keyword evidence="13" id="KW-1185">Reference proteome</keyword>
<dbReference type="Gene3D" id="1.10.20.140">
    <property type="match status" value="1"/>
</dbReference>
<feature type="domain" description="Guanylate kinase-like" evidence="11">
    <location>
        <begin position="4"/>
        <end position="212"/>
    </location>
</feature>
<evidence type="ECO:0000256" key="2">
    <source>
        <dbReference type="ARBA" id="ARBA00003213"/>
    </source>
</evidence>
<keyword evidence="5 10" id="KW-0819">tRNA processing</keyword>
<dbReference type="InterPro" id="IPR018022">
    <property type="entry name" value="IPT"/>
</dbReference>
<dbReference type="EMBL" id="OBEK01000002">
    <property type="protein sequence ID" value="SNZ09810.1"/>
    <property type="molecule type" value="Genomic_DNA"/>
</dbReference>
<evidence type="ECO:0000256" key="1">
    <source>
        <dbReference type="ARBA" id="ARBA00001946"/>
    </source>
</evidence>
<dbReference type="FunFam" id="1.10.20.140:FF:000001">
    <property type="entry name" value="tRNA dimethylallyltransferase"/>
    <property type="match status" value="1"/>
</dbReference>
<evidence type="ECO:0000256" key="5">
    <source>
        <dbReference type="ARBA" id="ARBA00022694"/>
    </source>
</evidence>
<dbReference type="GO" id="GO:0005524">
    <property type="term" value="F:ATP binding"/>
    <property type="evidence" value="ECO:0007669"/>
    <property type="project" value="UniProtKB-UniRule"/>
</dbReference>